<organism evidence="1 2">
    <name type="scientific">Arachis duranensis</name>
    <name type="common">Wild peanut</name>
    <dbReference type="NCBI Taxonomy" id="130453"/>
    <lineage>
        <taxon>Eukaryota</taxon>
        <taxon>Viridiplantae</taxon>
        <taxon>Streptophyta</taxon>
        <taxon>Embryophyta</taxon>
        <taxon>Tracheophyta</taxon>
        <taxon>Spermatophyta</taxon>
        <taxon>Magnoliopsida</taxon>
        <taxon>eudicotyledons</taxon>
        <taxon>Gunneridae</taxon>
        <taxon>Pentapetalae</taxon>
        <taxon>rosids</taxon>
        <taxon>fabids</taxon>
        <taxon>Fabales</taxon>
        <taxon>Fabaceae</taxon>
        <taxon>Papilionoideae</taxon>
        <taxon>50 kb inversion clade</taxon>
        <taxon>dalbergioids sensu lato</taxon>
        <taxon>Dalbergieae</taxon>
        <taxon>Pterocarpus clade</taxon>
        <taxon>Arachis</taxon>
    </lineage>
</organism>
<dbReference type="PANTHER" id="PTHR33116">
    <property type="entry name" value="REVERSE TRANSCRIPTASE ZINC-BINDING DOMAIN-CONTAINING PROTEIN-RELATED-RELATED"/>
    <property type="match status" value="1"/>
</dbReference>
<accession>A0A6P4DMG2</accession>
<dbReference type="GeneID" id="107494241"/>
<gene>
    <name evidence="2" type="primary">LOC107494241</name>
</gene>
<evidence type="ECO:0000313" key="1">
    <source>
        <dbReference type="Proteomes" id="UP000515211"/>
    </source>
</evidence>
<dbReference type="KEGG" id="adu:107494241"/>
<reference evidence="1" key="1">
    <citation type="journal article" date="2016" name="Nat. Genet.">
        <title>The genome sequences of Arachis duranensis and Arachis ipaensis, the diploid ancestors of cultivated peanut.</title>
        <authorList>
            <person name="Bertioli D.J."/>
            <person name="Cannon S.B."/>
            <person name="Froenicke L."/>
            <person name="Huang G."/>
            <person name="Farmer A.D."/>
            <person name="Cannon E.K."/>
            <person name="Liu X."/>
            <person name="Gao D."/>
            <person name="Clevenger J."/>
            <person name="Dash S."/>
            <person name="Ren L."/>
            <person name="Moretzsohn M.C."/>
            <person name="Shirasawa K."/>
            <person name="Huang W."/>
            <person name="Vidigal B."/>
            <person name="Abernathy B."/>
            <person name="Chu Y."/>
            <person name="Niederhuth C.E."/>
            <person name="Umale P."/>
            <person name="Araujo A.C."/>
            <person name="Kozik A."/>
            <person name="Kim K.D."/>
            <person name="Burow M.D."/>
            <person name="Varshney R.K."/>
            <person name="Wang X."/>
            <person name="Zhang X."/>
            <person name="Barkley N."/>
            <person name="Guimaraes P.M."/>
            <person name="Isobe S."/>
            <person name="Guo B."/>
            <person name="Liao B."/>
            <person name="Stalker H.T."/>
            <person name="Schmitz R.J."/>
            <person name="Scheffler B.E."/>
            <person name="Leal-Bertioli S.C."/>
            <person name="Xun X."/>
            <person name="Jackson S.A."/>
            <person name="Michelmore R."/>
            <person name="Ozias-Akins P."/>
        </authorList>
    </citation>
    <scope>NUCLEOTIDE SEQUENCE [LARGE SCALE GENOMIC DNA]</scope>
    <source>
        <strain evidence="1">cv. V14167</strain>
    </source>
</reference>
<name>A0A6P4DMG2_ARADU</name>
<keyword evidence="1" id="KW-1185">Reference proteome</keyword>
<evidence type="ECO:0000313" key="2">
    <source>
        <dbReference type="RefSeq" id="XP_015970784.1"/>
    </source>
</evidence>
<dbReference type="OrthoDB" id="1112297at2759"/>
<sequence length="244" mass="27914">MRGFSGQKVNLNKSAIFFSHNTPQNTRLAIAQTLNIEHIGAQDKYLGLPSIVQKSKKATFGAIKDKVQKRIMGWKRSLLSSDGRHTLLRAVGEAIPIYTLSCFKLPDTLLTEIHSMLSQFWWVQKGAERRMVWIKWDTMTRPKKDGGLGIKDLRAQNLALLGKQCWCLMKYPNSTLSRILKAKYFRYTDFLYAEIGSVPSWGWRSVIEGRKVIEKGLLWKIGSDANVRIFHDPWLPPPVPFNVP</sequence>
<dbReference type="AlphaFoldDB" id="A0A6P4DMG2"/>
<proteinExistence type="predicted"/>
<reference evidence="2" key="2">
    <citation type="submission" date="2025-08" db="UniProtKB">
        <authorList>
            <consortium name="RefSeq"/>
        </authorList>
    </citation>
    <scope>IDENTIFICATION</scope>
    <source>
        <tissue evidence="2">Whole plant</tissue>
    </source>
</reference>
<protein>
    <submittedName>
        <fullName evidence="2">Uncharacterized mitochondrial protein AtMg00310-like</fullName>
    </submittedName>
</protein>
<dbReference type="PANTHER" id="PTHR33116:SF86">
    <property type="entry name" value="REVERSE TRANSCRIPTASE DOMAIN-CONTAINING PROTEIN"/>
    <property type="match status" value="1"/>
</dbReference>
<dbReference type="Proteomes" id="UP000515211">
    <property type="component" value="Chromosome 6"/>
</dbReference>
<dbReference type="RefSeq" id="XP_015970784.1">
    <property type="nucleotide sequence ID" value="XM_016115298.1"/>
</dbReference>